<dbReference type="AlphaFoldDB" id="M6W7Q0"/>
<gene>
    <name evidence="1" type="ORF">LEP1GSC161_0335</name>
</gene>
<dbReference type="Proteomes" id="UP000012149">
    <property type="component" value="Unassembled WGS sequence"/>
</dbReference>
<comment type="caution">
    <text evidence="1">The sequence shown here is derived from an EMBL/GenBank/DDBJ whole genome shotgun (WGS) entry which is preliminary data.</text>
</comment>
<organism evidence="1 2">
    <name type="scientific">Leptospira santarosai str. CBC1416</name>
    <dbReference type="NCBI Taxonomy" id="1193059"/>
    <lineage>
        <taxon>Bacteria</taxon>
        <taxon>Pseudomonadati</taxon>
        <taxon>Spirochaetota</taxon>
        <taxon>Spirochaetia</taxon>
        <taxon>Leptospirales</taxon>
        <taxon>Leptospiraceae</taxon>
        <taxon>Leptospira</taxon>
    </lineage>
</organism>
<evidence type="ECO:0000313" key="1">
    <source>
        <dbReference type="EMBL" id="EMO57788.1"/>
    </source>
</evidence>
<dbReference type="EMBL" id="AKWE02000106">
    <property type="protein sequence ID" value="EMO57788.1"/>
    <property type="molecule type" value="Genomic_DNA"/>
</dbReference>
<reference evidence="1 2" key="1">
    <citation type="submission" date="2013-01" db="EMBL/GenBank/DDBJ databases">
        <authorList>
            <person name="Harkins D.M."/>
            <person name="Durkin A.S."/>
            <person name="Brinkac L.M."/>
            <person name="Haft D.H."/>
            <person name="Selengut J.D."/>
            <person name="Sanka R."/>
            <person name="DePew J."/>
            <person name="Purushe J."/>
            <person name="Matthias M.A."/>
            <person name="Vinetz J.M."/>
            <person name="Sutton G.G."/>
            <person name="Nierman W.C."/>
            <person name="Fouts D.E."/>
        </authorList>
    </citation>
    <scope>NUCLEOTIDE SEQUENCE [LARGE SCALE GENOMIC DNA]</scope>
    <source>
        <strain evidence="1 2">CBC1416</strain>
    </source>
</reference>
<name>M6W7Q0_9LEPT</name>
<accession>M6W7Q0</accession>
<evidence type="ECO:0000313" key="2">
    <source>
        <dbReference type="Proteomes" id="UP000012149"/>
    </source>
</evidence>
<protein>
    <submittedName>
        <fullName evidence="1">Uncharacterized protein</fullName>
    </submittedName>
</protein>
<sequence length="368" mass="42145">MDTHEKALREMSERQVEMMKAILLDVQSRLDEAMQAYVKRTTSHFAAIVPEQTEYISFIERRYKNILSLYDELLETFYSGIGPIINQTYRFGINIYDQFLLESGINLTGGLIDTKAVSVLVRDAANDFRIAVDQSKTMFRNYYNLSKQGFLTESQISEAVAKGLLRTGTPLEPKKAIIKLLENADNSKSVTSRVFSARDRDTREFFQNKIGKREFERLEKINSKLLDKKYIQIIDKNGNEMNFKVDTYSDLVTRSRITDSQVTASLEEGQRAGIVFYLVPGHKSTAEVCQPHEDQTYTTDPELAAAGVCELYDKKNRPGYHPRCSHRGFPRIFTNRKLYEFISSKAGVAFADQWFKKNGKSIPDRKAA</sequence>
<proteinExistence type="predicted"/>